<feature type="transmembrane region" description="Helical" evidence="6">
    <location>
        <begin position="232"/>
        <end position="250"/>
    </location>
</feature>
<dbReference type="AlphaFoldDB" id="A0A2V3Y803"/>
<dbReference type="GO" id="GO:0022857">
    <property type="term" value="F:transmembrane transporter activity"/>
    <property type="evidence" value="ECO:0007669"/>
    <property type="project" value="InterPro"/>
</dbReference>
<keyword evidence="2" id="KW-1003">Cell membrane</keyword>
<comment type="subcellular location">
    <subcellularLocation>
        <location evidence="1">Cell membrane</location>
        <topology evidence="1">Multi-pass membrane protein</topology>
    </subcellularLocation>
</comment>
<gene>
    <name evidence="7" type="ORF">DFR60_105190</name>
</gene>
<accession>A0A2V3Y803</accession>
<evidence type="ECO:0000313" key="8">
    <source>
        <dbReference type="Proteomes" id="UP000248057"/>
    </source>
</evidence>
<dbReference type="GO" id="GO:0005886">
    <property type="term" value="C:plasma membrane"/>
    <property type="evidence" value="ECO:0007669"/>
    <property type="project" value="UniProtKB-SubCell"/>
</dbReference>
<proteinExistence type="predicted"/>
<evidence type="ECO:0000256" key="4">
    <source>
        <dbReference type="ARBA" id="ARBA00022989"/>
    </source>
</evidence>
<dbReference type="EMBL" id="QJKD01000005">
    <property type="protein sequence ID" value="PXX53701.1"/>
    <property type="molecule type" value="Genomic_DNA"/>
</dbReference>
<dbReference type="RefSeq" id="WP_110323029.1">
    <property type="nucleotide sequence ID" value="NZ_QJKD01000005.1"/>
</dbReference>
<evidence type="ECO:0000256" key="5">
    <source>
        <dbReference type="ARBA" id="ARBA00023136"/>
    </source>
</evidence>
<reference evidence="7 8" key="1">
    <citation type="submission" date="2018-05" db="EMBL/GenBank/DDBJ databases">
        <title>Genomic Encyclopedia of Type Strains, Phase IV (KMG-IV): sequencing the most valuable type-strain genomes for metagenomic binning, comparative biology and taxonomic classification.</title>
        <authorList>
            <person name="Goeker M."/>
        </authorList>
    </citation>
    <scope>NUCLEOTIDE SEQUENCE [LARGE SCALE GENOMIC DNA]</scope>
    <source>
        <strain evidence="7 8">DSM 24995</strain>
    </source>
</reference>
<keyword evidence="3 6" id="KW-0812">Transmembrane</keyword>
<sequence>MKIRKIIRMNVLNIVVWAVFFIMWAAGMSNNVYWSVTRQLLTMIFMTFGLMIQMISGVLDLSFAAEISASTCIGACLLRTGMPLVPAMAVVLVFHLGLGALKGFLVAGLRVNPVIITLALQIIVSNLSGLFTGDHMVIFNRKDVYASHAFWLSLSVLSMVSSLFLCFFLKRTYYGKYLRMLGENPAAVRESGLNHTAIRMIISMAASVFYGIAAMVLLFITSSGSSSNGSHYLYPVIAAACMGGISFLNGRGRVSGAWAGTVSAVMFMHIIVILGIQSSLEAILEGLIIIISILLAVHPANN</sequence>
<feature type="transmembrane region" description="Helical" evidence="6">
    <location>
        <begin position="145"/>
        <end position="169"/>
    </location>
</feature>
<name>A0A2V3Y803_9FIRM</name>
<keyword evidence="4 6" id="KW-1133">Transmembrane helix</keyword>
<dbReference type="Proteomes" id="UP000248057">
    <property type="component" value="Unassembled WGS sequence"/>
</dbReference>
<evidence type="ECO:0000256" key="1">
    <source>
        <dbReference type="ARBA" id="ARBA00004651"/>
    </source>
</evidence>
<comment type="caution">
    <text evidence="7">The sequence shown here is derived from an EMBL/GenBank/DDBJ whole genome shotgun (WGS) entry which is preliminary data.</text>
</comment>
<evidence type="ECO:0000256" key="2">
    <source>
        <dbReference type="ARBA" id="ARBA00022475"/>
    </source>
</evidence>
<dbReference type="PANTHER" id="PTHR32196">
    <property type="entry name" value="ABC TRANSPORTER PERMEASE PROTEIN YPHD-RELATED-RELATED"/>
    <property type="match status" value="1"/>
</dbReference>
<feature type="transmembrane region" description="Helical" evidence="6">
    <location>
        <begin position="87"/>
        <end position="107"/>
    </location>
</feature>
<evidence type="ECO:0000313" key="7">
    <source>
        <dbReference type="EMBL" id="PXX53701.1"/>
    </source>
</evidence>
<feature type="transmembrane region" description="Helical" evidence="6">
    <location>
        <begin position="257"/>
        <end position="276"/>
    </location>
</feature>
<dbReference type="Pfam" id="PF02653">
    <property type="entry name" value="BPD_transp_2"/>
    <property type="match status" value="1"/>
</dbReference>
<dbReference type="GeneID" id="86061583"/>
<evidence type="ECO:0000256" key="3">
    <source>
        <dbReference type="ARBA" id="ARBA00022692"/>
    </source>
</evidence>
<dbReference type="InterPro" id="IPR001851">
    <property type="entry name" value="ABC_transp_permease"/>
</dbReference>
<evidence type="ECO:0000256" key="6">
    <source>
        <dbReference type="SAM" id="Phobius"/>
    </source>
</evidence>
<keyword evidence="8" id="KW-1185">Reference proteome</keyword>
<organism evidence="7 8">
    <name type="scientific">Hungatella effluvii</name>
    <dbReference type="NCBI Taxonomy" id="1096246"/>
    <lineage>
        <taxon>Bacteria</taxon>
        <taxon>Bacillati</taxon>
        <taxon>Bacillota</taxon>
        <taxon>Clostridia</taxon>
        <taxon>Lachnospirales</taxon>
        <taxon>Lachnospiraceae</taxon>
        <taxon>Hungatella</taxon>
    </lineage>
</organism>
<feature type="transmembrane region" description="Helical" evidence="6">
    <location>
        <begin position="197"/>
        <end position="220"/>
    </location>
</feature>
<keyword evidence="5 6" id="KW-0472">Membrane</keyword>
<feature type="transmembrane region" description="Helical" evidence="6">
    <location>
        <begin position="282"/>
        <end position="300"/>
    </location>
</feature>
<feature type="transmembrane region" description="Helical" evidence="6">
    <location>
        <begin position="7"/>
        <end position="26"/>
    </location>
</feature>
<protein>
    <submittedName>
        <fullName evidence="7">Ribose/xylose/arabinose/galactoside ABC-type transport system permease subunit</fullName>
    </submittedName>
</protein>